<dbReference type="InterPro" id="IPR050557">
    <property type="entry name" value="RTX_toxin/Mannuronan_C5-epim"/>
</dbReference>
<name>A0A073IKA0_9RHOB</name>
<dbReference type="PANTHER" id="PTHR38340:SF1">
    <property type="entry name" value="S-LAYER PROTEIN"/>
    <property type="match status" value="1"/>
</dbReference>
<dbReference type="OrthoDB" id="18750at60136"/>
<dbReference type="Pfam" id="PF00353">
    <property type="entry name" value="HemolysinCabind"/>
    <property type="match status" value="2"/>
</dbReference>
<dbReference type="RefSeq" id="WP_025058119.1">
    <property type="nucleotide sequence ID" value="NZ_JAMC01000002.1"/>
</dbReference>
<evidence type="ECO:0000256" key="2">
    <source>
        <dbReference type="ARBA" id="ARBA00022525"/>
    </source>
</evidence>
<evidence type="ECO:0000313" key="4">
    <source>
        <dbReference type="Proteomes" id="UP000027734"/>
    </source>
</evidence>
<dbReference type="eggNOG" id="COG2931">
    <property type="taxonomic scope" value="Bacteria"/>
</dbReference>
<dbReference type="InterPro" id="IPR001343">
    <property type="entry name" value="Hemolysn_Ca-bd"/>
</dbReference>
<dbReference type="PANTHER" id="PTHR38340">
    <property type="entry name" value="S-LAYER PROTEIN"/>
    <property type="match status" value="1"/>
</dbReference>
<accession>A0A073IKA0</accession>
<organism evidence="3 4">
    <name type="scientific">Sulfitobacter donghicola DSW-25 = KCTC 12864 = JCM 14565</name>
    <dbReference type="NCBI Taxonomy" id="1300350"/>
    <lineage>
        <taxon>Bacteria</taxon>
        <taxon>Pseudomonadati</taxon>
        <taxon>Pseudomonadota</taxon>
        <taxon>Alphaproteobacteria</taxon>
        <taxon>Rhodobacterales</taxon>
        <taxon>Roseobacteraceae</taxon>
        <taxon>Sulfitobacter</taxon>
    </lineage>
</organism>
<evidence type="ECO:0000256" key="1">
    <source>
        <dbReference type="ARBA" id="ARBA00004613"/>
    </source>
</evidence>
<dbReference type="STRING" id="1300350.Z948_642"/>
<dbReference type="GO" id="GO:0005576">
    <property type="term" value="C:extracellular region"/>
    <property type="evidence" value="ECO:0007669"/>
    <property type="project" value="UniProtKB-SubCell"/>
</dbReference>
<gene>
    <name evidence="3" type="ORF">DSW25_06905</name>
</gene>
<dbReference type="AlphaFoldDB" id="A0A073IKA0"/>
<sequence>MSPFLVMLLASIGPLLVGFTGLNDDPEDLAEGAEEAPEETADDPVETVDVETFIENARITSDNVVDATVTRGTDQDEEFIAETDVSVHHDASGGQDTLTGANLNDTLAGGEGEDIIEGGEGDDALFGAFGRETRADDEDADTLDGGAGDDTLFLGDGDTANGGEGQDVFVATQDAVEEIEISDFSVDEDALAIETTDPEETSVIDQTIEDGGLRVEISTGLILRLEGVEAPLEEGSIQFIDVNPLEALEA</sequence>
<dbReference type="InterPro" id="IPR018511">
    <property type="entry name" value="Hemolysin-typ_Ca-bd_CS"/>
</dbReference>
<keyword evidence="4" id="KW-1185">Reference proteome</keyword>
<comment type="subcellular location">
    <subcellularLocation>
        <location evidence="1">Secreted</location>
    </subcellularLocation>
</comment>
<dbReference type="EMBL" id="JAMC01000002">
    <property type="protein sequence ID" value="KEJ89936.1"/>
    <property type="molecule type" value="Genomic_DNA"/>
</dbReference>
<dbReference type="Gene3D" id="2.150.10.10">
    <property type="entry name" value="Serralysin-like metalloprotease, C-terminal"/>
    <property type="match status" value="2"/>
</dbReference>
<keyword evidence="2" id="KW-0964">Secreted</keyword>
<reference evidence="3 4" key="1">
    <citation type="submission" date="2014-01" db="EMBL/GenBank/DDBJ databases">
        <title>Sulfitobacter donghicola JCM 14565 Genome Sequencing.</title>
        <authorList>
            <person name="Lai Q."/>
            <person name="Hong Z."/>
        </authorList>
    </citation>
    <scope>NUCLEOTIDE SEQUENCE [LARGE SCALE GENOMIC DNA]</scope>
    <source>
        <strain evidence="3 4">JCM 14565</strain>
    </source>
</reference>
<dbReference type="Proteomes" id="UP000027734">
    <property type="component" value="Unassembled WGS sequence"/>
</dbReference>
<protein>
    <submittedName>
        <fullName evidence="3">Calcium-binding protein</fullName>
    </submittedName>
</protein>
<comment type="caution">
    <text evidence="3">The sequence shown here is derived from an EMBL/GenBank/DDBJ whole genome shotgun (WGS) entry which is preliminary data.</text>
</comment>
<dbReference type="InterPro" id="IPR011049">
    <property type="entry name" value="Serralysin-like_metalloprot_C"/>
</dbReference>
<dbReference type="SUPFAM" id="SSF51120">
    <property type="entry name" value="beta-Roll"/>
    <property type="match status" value="1"/>
</dbReference>
<evidence type="ECO:0000313" key="3">
    <source>
        <dbReference type="EMBL" id="KEJ89936.1"/>
    </source>
</evidence>
<proteinExistence type="predicted"/>
<dbReference type="GO" id="GO:0005509">
    <property type="term" value="F:calcium ion binding"/>
    <property type="evidence" value="ECO:0007669"/>
    <property type="project" value="InterPro"/>
</dbReference>
<dbReference type="PROSITE" id="PS00330">
    <property type="entry name" value="HEMOLYSIN_CALCIUM"/>
    <property type="match status" value="1"/>
</dbReference>
<dbReference type="PRINTS" id="PR00313">
    <property type="entry name" value="CABNDNGRPT"/>
</dbReference>